<gene>
    <name evidence="2" type="ORF">RM541_03890</name>
</gene>
<dbReference type="InterPro" id="IPR032820">
    <property type="entry name" value="ATPase_put"/>
</dbReference>
<evidence type="ECO:0000313" key="3">
    <source>
        <dbReference type="Proteomes" id="UP001253848"/>
    </source>
</evidence>
<keyword evidence="1" id="KW-0812">Transmembrane</keyword>
<name>A0ABU3DP53_9FLAO</name>
<evidence type="ECO:0000256" key="1">
    <source>
        <dbReference type="SAM" id="Phobius"/>
    </source>
</evidence>
<dbReference type="Proteomes" id="UP001253848">
    <property type="component" value="Unassembled WGS sequence"/>
</dbReference>
<dbReference type="EMBL" id="JAVRHN010000002">
    <property type="protein sequence ID" value="MDT0685489.1"/>
    <property type="molecule type" value="Genomic_DNA"/>
</dbReference>
<evidence type="ECO:0000313" key="2">
    <source>
        <dbReference type="EMBL" id="MDT0685489.1"/>
    </source>
</evidence>
<reference evidence="2 3" key="1">
    <citation type="submission" date="2023-09" db="EMBL/GenBank/DDBJ databases">
        <authorList>
            <person name="Rey-Velasco X."/>
        </authorList>
    </citation>
    <scope>NUCLEOTIDE SEQUENCE [LARGE SCALE GENOMIC DNA]</scope>
    <source>
        <strain evidence="2 3">F225</strain>
    </source>
</reference>
<dbReference type="RefSeq" id="WP_311498910.1">
    <property type="nucleotide sequence ID" value="NZ_JAVRHN010000002.1"/>
</dbReference>
<sequence length="75" mass="8592">MTKTMKDDQRKYLHLINIAFQMGIIIAAGVFLGIWLDEKFPNKYSAFTIGVSLLGVFIALYQVYRGISDMNKDEE</sequence>
<keyword evidence="3" id="KW-1185">Reference proteome</keyword>
<protein>
    <submittedName>
        <fullName evidence="2">AtpZ/AtpI family protein</fullName>
    </submittedName>
</protein>
<organism evidence="2 3">
    <name type="scientific">Autumnicola psychrophila</name>
    <dbReference type="NCBI Taxonomy" id="3075592"/>
    <lineage>
        <taxon>Bacteria</taxon>
        <taxon>Pseudomonadati</taxon>
        <taxon>Bacteroidota</taxon>
        <taxon>Flavobacteriia</taxon>
        <taxon>Flavobacteriales</taxon>
        <taxon>Flavobacteriaceae</taxon>
        <taxon>Autumnicola</taxon>
    </lineage>
</organism>
<accession>A0ABU3DP53</accession>
<feature type="transmembrane region" description="Helical" evidence="1">
    <location>
        <begin position="12"/>
        <end position="32"/>
    </location>
</feature>
<comment type="caution">
    <text evidence="2">The sequence shown here is derived from an EMBL/GenBank/DDBJ whole genome shotgun (WGS) entry which is preliminary data.</text>
</comment>
<dbReference type="Pfam" id="PF09527">
    <property type="entry name" value="ATPase_gene1"/>
    <property type="match status" value="1"/>
</dbReference>
<keyword evidence="1" id="KW-0472">Membrane</keyword>
<proteinExistence type="predicted"/>
<keyword evidence="1" id="KW-1133">Transmembrane helix</keyword>
<feature type="transmembrane region" description="Helical" evidence="1">
    <location>
        <begin position="44"/>
        <end position="64"/>
    </location>
</feature>